<dbReference type="Pfam" id="PF01553">
    <property type="entry name" value="Acyltransferase"/>
    <property type="match status" value="1"/>
</dbReference>
<keyword evidence="3" id="KW-0444">Lipid biosynthesis</keyword>
<dbReference type="InterPro" id="IPR032098">
    <property type="entry name" value="Acyltransf_C"/>
</dbReference>
<dbReference type="GO" id="GO:0005789">
    <property type="term" value="C:endoplasmic reticulum membrane"/>
    <property type="evidence" value="ECO:0007669"/>
    <property type="project" value="UniProtKB-SubCell"/>
</dbReference>
<keyword evidence="6" id="KW-0594">Phospholipid biosynthesis</keyword>
<dbReference type="Pfam" id="PF16076">
    <property type="entry name" value="Acyltransf_C"/>
    <property type="match status" value="1"/>
</dbReference>
<evidence type="ECO:0000256" key="2">
    <source>
        <dbReference type="ARBA" id="ARBA00008655"/>
    </source>
</evidence>
<dbReference type="GO" id="GO:0016746">
    <property type="term" value="F:acyltransferase activity"/>
    <property type="evidence" value="ECO:0007669"/>
    <property type="project" value="UniProtKB-KW"/>
</dbReference>
<dbReference type="CTD" id="55326"/>
<keyword evidence="6" id="KW-0443">Lipid metabolism</keyword>
<keyword evidence="5" id="KW-0256">Endoplasmic reticulum</keyword>
<evidence type="ECO:0000313" key="11">
    <source>
        <dbReference type="Ensembl" id="ENSPTEP00000015253.1"/>
    </source>
</evidence>
<evidence type="ECO:0000313" key="12">
    <source>
        <dbReference type="Proteomes" id="UP000694416"/>
    </source>
</evidence>
<evidence type="ECO:0000256" key="3">
    <source>
        <dbReference type="ARBA" id="ARBA00022516"/>
    </source>
</evidence>
<keyword evidence="4" id="KW-0808">Transferase</keyword>
<name>A0A8C9H3G9_9PRIM</name>
<dbReference type="SUPFAM" id="SSF69593">
    <property type="entry name" value="Glycerol-3-phosphate (1)-acyltransferase"/>
    <property type="match status" value="1"/>
</dbReference>
<sequence>MLLSLVLHTYSMRYLLPSVVLLGTAPTYVLAWGVWRLLSAFLPARFYQALDDRLYCVYQSMVLFFFENYTGVQILLYGDLPKNKENIIYLANHQSTVDWIVADILAIRQNALGHVRYVLKEGLKWLPLYGCYFAQHGGIYVKRSAKFNEKEMRNKLQSYVNAETPMYLVIFPEGTRYNPEQTKVLSASQAFAAQRGLAVLKHVLTPRIKATHVAFDCMKNYLDAIYDVTVVYEGKDNGGQRTESPTMTEFLCKECPKIHIHIDRIDKKDVPEEQEHMRRWLHERFEIKDKMLIEFYESPDPERRKRFPGKSVHSKLSIKKTLPSMLILSGLTAGMLMTDAGRKLYVNTWIYGTLLGCLWVTIKA</sequence>
<dbReference type="GO" id="GO:0036149">
    <property type="term" value="P:phosphatidylinositol acyl-chain remodeling"/>
    <property type="evidence" value="ECO:0007669"/>
    <property type="project" value="TreeGrafter"/>
</dbReference>
<gene>
    <name evidence="11" type="primary">AGPAT5</name>
</gene>
<dbReference type="CDD" id="cd07990">
    <property type="entry name" value="LPLAT_LCLAT1-like"/>
    <property type="match status" value="1"/>
</dbReference>
<organism evidence="11 12">
    <name type="scientific">Piliocolobus tephrosceles</name>
    <name type="common">Ugandan red Colobus</name>
    <dbReference type="NCBI Taxonomy" id="591936"/>
    <lineage>
        <taxon>Eukaryota</taxon>
        <taxon>Metazoa</taxon>
        <taxon>Chordata</taxon>
        <taxon>Craniata</taxon>
        <taxon>Vertebrata</taxon>
        <taxon>Euteleostomi</taxon>
        <taxon>Mammalia</taxon>
        <taxon>Eutheria</taxon>
        <taxon>Euarchontoglires</taxon>
        <taxon>Primates</taxon>
        <taxon>Haplorrhini</taxon>
        <taxon>Catarrhini</taxon>
        <taxon>Cercopithecidae</taxon>
        <taxon>Colobinae</taxon>
        <taxon>Piliocolobus</taxon>
    </lineage>
</organism>
<reference evidence="11" key="2">
    <citation type="submission" date="2025-09" db="UniProtKB">
        <authorList>
            <consortium name="Ensembl"/>
        </authorList>
    </citation>
    <scope>IDENTIFICATION</scope>
</reference>
<dbReference type="PANTHER" id="PTHR10983">
    <property type="entry name" value="1-ACYLGLYCEROL-3-PHOSPHATE ACYLTRANSFERASE-RELATED"/>
    <property type="match status" value="1"/>
</dbReference>
<evidence type="ECO:0000259" key="10">
    <source>
        <dbReference type="SMART" id="SM00563"/>
    </source>
</evidence>
<keyword evidence="7" id="KW-1208">Phospholipid metabolism</keyword>
<keyword evidence="9" id="KW-1133">Transmembrane helix</keyword>
<evidence type="ECO:0000256" key="1">
    <source>
        <dbReference type="ARBA" id="ARBA00004477"/>
    </source>
</evidence>
<evidence type="ECO:0000256" key="8">
    <source>
        <dbReference type="ARBA" id="ARBA00023315"/>
    </source>
</evidence>
<dbReference type="GO" id="GO:0005739">
    <property type="term" value="C:mitochondrion"/>
    <property type="evidence" value="ECO:0007669"/>
    <property type="project" value="TreeGrafter"/>
</dbReference>
<evidence type="ECO:0000256" key="7">
    <source>
        <dbReference type="ARBA" id="ARBA00023264"/>
    </source>
</evidence>
<dbReference type="GeneID" id="111547378"/>
<evidence type="ECO:0000256" key="5">
    <source>
        <dbReference type="ARBA" id="ARBA00022824"/>
    </source>
</evidence>
<protein>
    <submittedName>
        <fullName evidence="11">1-acylglycerol-3-phosphate O-acyltransferase 5</fullName>
    </submittedName>
</protein>
<keyword evidence="8" id="KW-0012">Acyltransferase</keyword>
<keyword evidence="12" id="KW-1185">Reference proteome</keyword>
<feature type="transmembrane region" description="Helical" evidence="9">
    <location>
        <begin position="344"/>
        <end position="362"/>
    </location>
</feature>
<keyword evidence="9" id="KW-0472">Membrane</keyword>
<keyword evidence="9" id="KW-0812">Transmembrane</keyword>
<dbReference type="Ensembl" id="ENSPTET00000022789.1">
    <property type="protein sequence ID" value="ENSPTEP00000015253.1"/>
    <property type="gene ID" value="ENSPTEG00000016951.1"/>
</dbReference>
<feature type="domain" description="Phospholipid/glycerol acyltransferase" evidence="10">
    <location>
        <begin position="87"/>
        <end position="212"/>
    </location>
</feature>
<dbReference type="InterPro" id="IPR002123">
    <property type="entry name" value="Plipid/glycerol_acylTrfase"/>
</dbReference>
<comment type="similarity">
    <text evidence="2">Belongs to the 1-acyl-sn-glycerol-3-phosphate acyltransferase family.</text>
</comment>
<dbReference type="AlphaFoldDB" id="A0A8C9H3G9"/>
<dbReference type="SMART" id="SM00563">
    <property type="entry name" value="PlsC"/>
    <property type="match status" value="1"/>
</dbReference>
<evidence type="ECO:0000256" key="4">
    <source>
        <dbReference type="ARBA" id="ARBA00022679"/>
    </source>
</evidence>
<evidence type="ECO:0000256" key="6">
    <source>
        <dbReference type="ARBA" id="ARBA00023209"/>
    </source>
</evidence>
<dbReference type="GO" id="GO:0008654">
    <property type="term" value="P:phospholipid biosynthetic process"/>
    <property type="evidence" value="ECO:0007669"/>
    <property type="project" value="UniProtKB-KW"/>
</dbReference>
<dbReference type="PANTHER" id="PTHR10983:SF73">
    <property type="entry name" value="1-ACYL-SN-GLYCEROL-3-PHOSPHATE ACYLTRANSFERASE EPSILON"/>
    <property type="match status" value="1"/>
</dbReference>
<dbReference type="RefSeq" id="XP_023074864.2">
    <property type="nucleotide sequence ID" value="XM_023219096.2"/>
</dbReference>
<comment type="subcellular location">
    <subcellularLocation>
        <location evidence="1">Endoplasmic reticulum membrane</location>
        <topology evidence="1">Multi-pass membrane protein</topology>
    </subcellularLocation>
</comment>
<feature type="transmembrane region" description="Helical" evidence="9">
    <location>
        <begin position="14"/>
        <end position="35"/>
    </location>
</feature>
<reference evidence="11" key="1">
    <citation type="submission" date="2025-08" db="UniProtKB">
        <authorList>
            <consortium name="Ensembl"/>
        </authorList>
    </citation>
    <scope>IDENTIFICATION</scope>
</reference>
<dbReference type="KEGG" id="pteh:111547378"/>
<proteinExistence type="inferred from homology"/>
<evidence type="ECO:0000256" key="9">
    <source>
        <dbReference type="SAM" id="Phobius"/>
    </source>
</evidence>
<accession>A0A8C9H3G9</accession>
<dbReference type="Proteomes" id="UP000694416">
    <property type="component" value="Unplaced"/>
</dbReference>